<evidence type="ECO:0000313" key="2">
    <source>
        <dbReference type="Proteomes" id="UP000827872"/>
    </source>
</evidence>
<protein>
    <submittedName>
        <fullName evidence="1">Uncharacterized protein</fullName>
    </submittedName>
</protein>
<accession>A0ACB8F899</accession>
<proteinExistence type="predicted"/>
<comment type="caution">
    <text evidence="1">The sequence shown here is derived from an EMBL/GenBank/DDBJ whole genome shotgun (WGS) entry which is preliminary data.</text>
</comment>
<evidence type="ECO:0000313" key="1">
    <source>
        <dbReference type="EMBL" id="KAH8001572.1"/>
    </source>
</evidence>
<sequence>MLPMHFLHPSIHNIYRVFRGQRNSLVRVILKSLHSAQSQLCYEMFRDVENGNSICDDPSQKLIECTVFLLCLKELHKMSSLRQYDVSLGSQSFPLRHISPFYSYIYIYILEKQNTHP</sequence>
<gene>
    <name evidence="1" type="ORF">K3G42_011339</name>
</gene>
<reference evidence="1" key="1">
    <citation type="submission" date="2021-08" db="EMBL/GenBank/DDBJ databases">
        <title>The first chromosome-level gecko genome reveals the dynamic sex chromosomes of Neotropical dwarf geckos (Sphaerodactylidae: Sphaerodactylus).</title>
        <authorList>
            <person name="Pinto B.J."/>
            <person name="Keating S.E."/>
            <person name="Gamble T."/>
        </authorList>
    </citation>
    <scope>NUCLEOTIDE SEQUENCE</scope>
    <source>
        <strain evidence="1">TG3544</strain>
    </source>
</reference>
<dbReference type="EMBL" id="CM037621">
    <property type="protein sequence ID" value="KAH8001572.1"/>
    <property type="molecule type" value="Genomic_DNA"/>
</dbReference>
<dbReference type="Proteomes" id="UP000827872">
    <property type="component" value="Linkage Group LG08"/>
</dbReference>
<keyword evidence="2" id="KW-1185">Reference proteome</keyword>
<organism evidence="1 2">
    <name type="scientific">Sphaerodactylus townsendi</name>
    <dbReference type="NCBI Taxonomy" id="933632"/>
    <lineage>
        <taxon>Eukaryota</taxon>
        <taxon>Metazoa</taxon>
        <taxon>Chordata</taxon>
        <taxon>Craniata</taxon>
        <taxon>Vertebrata</taxon>
        <taxon>Euteleostomi</taxon>
        <taxon>Lepidosauria</taxon>
        <taxon>Squamata</taxon>
        <taxon>Bifurcata</taxon>
        <taxon>Gekkota</taxon>
        <taxon>Sphaerodactylidae</taxon>
        <taxon>Sphaerodactylus</taxon>
    </lineage>
</organism>
<name>A0ACB8F899_9SAUR</name>